<dbReference type="Pfam" id="PF12833">
    <property type="entry name" value="HTH_18"/>
    <property type="match status" value="1"/>
</dbReference>
<dbReference type="STRING" id="717959.AL1_10470"/>
<dbReference type="PROSITE" id="PS00041">
    <property type="entry name" value="HTH_ARAC_FAMILY_1"/>
    <property type="match status" value="1"/>
</dbReference>
<evidence type="ECO:0000256" key="3">
    <source>
        <dbReference type="ARBA" id="ARBA00023163"/>
    </source>
</evidence>
<dbReference type="HOGENOM" id="CLU_121830_0_0_10"/>
<dbReference type="InterPro" id="IPR018060">
    <property type="entry name" value="HTH_AraC"/>
</dbReference>
<proteinExistence type="predicted"/>
<dbReference type="Gene3D" id="1.10.10.60">
    <property type="entry name" value="Homeodomain-like"/>
    <property type="match status" value="1"/>
</dbReference>
<evidence type="ECO:0000256" key="1">
    <source>
        <dbReference type="ARBA" id="ARBA00023015"/>
    </source>
</evidence>
<dbReference type="GO" id="GO:0003700">
    <property type="term" value="F:DNA-binding transcription factor activity"/>
    <property type="evidence" value="ECO:0007669"/>
    <property type="project" value="InterPro"/>
</dbReference>
<dbReference type="PROSITE" id="PS01124">
    <property type="entry name" value="HTH_ARAC_FAMILY_2"/>
    <property type="match status" value="1"/>
</dbReference>
<evidence type="ECO:0000259" key="4">
    <source>
        <dbReference type="PROSITE" id="PS01124"/>
    </source>
</evidence>
<sequence length="190" mass="21924">MERENVFYIKNMVCNRCILVVTRLLEKAGFTPLDVGLGTVVVQEKPGREQREAFRKLLEAYGFELIDDSRMRLIEQIRTAVIELVHYSEDASKVNLSDYLRERCHRDYSALSKLFSEVNGISIEKYFLAQRIERVKELLAYGDLTVSEIADKLRYSSVAHLSAQFRAQTGMSPTEFRRLKGRGLKPLDEV</sequence>
<dbReference type="InterPro" id="IPR018062">
    <property type="entry name" value="HTH_AraC-typ_CS"/>
</dbReference>
<dbReference type="GO" id="GO:0043565">
    <property type="term" value="F:sequence-specific DNA binding"/>
    <property type="evidence" value="ECO:0007669"/>
    <property type="project" value="InterPro"/>
</dbReference>
<dbReference type="AlphaFoldDB" id="D4IKV2"/>
<gene>
    <name evidence="5" type="ORF">AL1_10470</name>
</gene>
<keyword evidence="1" id="KW-0805">Transcription regulation</keyword>
<dbReference type="PATRIC" id="fig|717959.3.peg.2714"/>
<dbReference type="GeneID" id="92757307"/>
<dbReference type="Proteomes" id="UP000008794">
    <property type="component" value="Chromosome"/>
</dbReference>
<evidence type="ECO:0000313" key="5">
    <source>
        <dbReference type="EMBL" id="CBK63564.1"/>
    </source>
</evidence>
<name>D4IKV2_9BACT</name>
<evidence type="ECO:0000256" key="2">
    <source>
        <dbReference type="ARBA" id="ARBA00023125"/>
    </source>
</evidence>
<dbReference type="KEGG" id="ash:AL1_10470"/>
<reference evidence="5 6" key="1">
    <citation type="submission" date="2010-03" db="EMBL/GenBank/DDBJ databases">
        <title>The genome sequence of Alistipes shahii WAL 8301.</title>
        <authorList>
            <consortium name="metaHIT consortium -- http://www.metahit.eu/"/>
            <person name="Pajon A."/>
            <person name="Turner K."/>
            <person name="Parkhill J."/>
        </authorList>
    </citation>
    <scope>NUCLEOTIDE SEQUENCE [LARGE SCALE GENOMIC DNA]</scope>
    <source>
        <strain evidence="5 6">WAL 8301</strain>
    </source>
</reference>
<dbReference type="InterPro" id="IPR036163">
    <property type="entry name" value="HMA_dom_sf"/>
</dbReference>
<keyword evidence="2" id="KW-0238">DNA-binding</keyword>
<protein>
    <submittedName>
        <fullName evidence="5">Transcriptional regulator, AraC family</fullName>
    </submittedName>
</protein>
<dbReference type="EMBL" id="FP929032">
    <property type="protein sequence ID" value="CBK63564.1"/>
    <property type="molecule type" value="Genomic_DNA"/>
</dbReference>
<dbReference type="RefSeq" id="WP_015546478.1">
    <property type="nucleotide sequence ID" value="NC_021030.1"/>
</dbReference>
<dbReference type="PANTHER" id="PTHR43280">
    <property type="entry name" value="ARAC-FAMILY TRANSCRIPTIONAL REGULATOR"/>
    <property type="match status" value="1"/>
</dbReference>
<keyword evidence="6" id="KW-1185">Reference proteome</keyword>
<accession>D4IKV2</accession>
<dbReference type="SUPFAM" id="SSF46689">
    <property type="entry name" value="Homeodomain-like"/>
    <property type="match status" value="1"/>
</dbReference>
<feature type="domain" description="HTH araC/xylS-type" evidence="4">
    <location>
        <begin position="111"/>
        <end position="179"/>
    </location>
</feature>
<dbReference type="SUPFAM" id="SSF55008">
    <property type="entry name" value="HMA, heavy metal-associated domain"/>
    <property type="match status" value="1"/>
</dbReference>
<dbReference type="PANTHER" id="PTHR43280:SF28">
    <property type="entry name" value="HTH-TYPE TRANSCRIPTIONAL ACTIVATOR RHAS"/>
    <property type="match status" value="1"/>
</dbReference>
<dbReference type="GO" id="GO:0046872">
    <property type="term" value="F:metal ion binding"/>
    <property type="evidence" value="ECO:0007669"/>
    <property type="project" value="InterPro"/>
</dbReference>
<evidence type="ECO:0000313" key="6">
    <source>
        <dbReference type="Proteomes" id="UP000008794"/>
    </source>
</evidence>
<keyword evidence="3" id="KW-0804">Transcription</keyword>
<dbReference type="InterPro" id="IPR009057">
    <property type="entry name" value="Homeodomain-like_sf"/>
</dbReference>
<dbReference type="SMART" id="SM00342">
    <property type="entry name" value="HTH_ARAC"/>
    <property type="match status" value="1"/>
</dbReference>
<organism evidence="5 6">
    <name type="scientific">Alistipes shahii WAL 8301</name>
    <dbReference type="NCBI Taxonomy" id="717959"/>
    <lineage>
        <taxon>Bacteria</taxon>
        <taxon>Pseudomonadati</taxon>
        <taxon>Bacteroidota</taxon>
        <taxon>Bacteroidia</taxon>
        <taxon>Bacteroidales</taxon>
        <taxon>Rikenellaceae</taxon>
        <taxon>Alistipes</taxon>
    </lineage>
</organism>
<reference evidence="5 6" key="2">
    <citation type="submission" date="2010-03" db="EMBL/GenBank/DDBJ databases">
        <authorList>
            <person name="Pajon A."/>
        </authorList>
    </citation>
    <scope>NUCLEOTIDE SEQUENCE [LARGE SCALE GENOMIC DNA]</scope>
    <source>
        <strain evidence="5 6">WAL 8301</strain>
    </source>
</reference>